<dbReference type="CDD" id="cd08767">
    <property type="entry name" value="Cdt1_c"/>
    <property type="match status" value="1"/>
</dbReference>
<dbReference type="GO" id="GO:0000278">
    <property type="term" value="P:mitotic cell cycle"/>
    <property type="evidence" value="ECO:0007669"/>
    <property type="project" value="TreeGrafter"/>
</dbReference>
<organism evidence="5 6">
    <name type="scientific">Nicotiana attenuata</name>
    <name type="common">Coyote tobacco</name>
    <dbReference type="NCBI Taxonomy" id="49451"/>
    <lineage>
        <taxon>Eukaryota</taxon>
        <taxon>Viridiplantae</taxon>
        <taxon>Streptophyta</taxon>
        <taxon>Embryophyta</taxon>
        <taxon>Tracheophyta</taxon>
        <taxon>Spermatophyta</taxon>
        <taxon>Magnoliopsida</taxon>
        <taxon>eudicotyledons</taxon>
        <taxon>Gunneridae</taxon>
        <taxon>Pentapetalae</taxon>
        <taxon>asterids</taxon>
        <taxon>lamiids</taxon>
        <taxon>Solanales</taxon>
        <taxon>Solanaceae</taxon>
        <taxon>Nicotianoideae</taxon>
        <taxon>Nicotianeae</taxon>
        <taxon>Nicotiana</taxon>
    </lineage>
</organism>
<feature type="compositionally biased region" description="Low complexity" evidence="3">
    <location>
        <begin position="77"/>
        <end position="93"/>
    </location>
</feature>
<evidence type="ECO:0000256" key="1">
    <source>
        <dbReference type="ARBA" id="ARBA00008356"/>
    </source>
</evidence>
<dbReference type="SUPFAM" id="SSF46785">
    <property type="entry name" value="Winged helix' DNA-binding domain"/>
    <property type="match status" value="1"/>
</dbReference>
<dbReference type="SMART" id="SM01075">
    <property type="entry name" value="CDT1"/>
    <property type="match status" value="1"/>
</dbReference>
<accession>A0A1J6J2G7</accession>
<dbReference type="AlphaFoldDB" id="A0A1J6J2G7"/>
<evidence type="ECO:0000256" key="3">
    <source>
        <dbReference type="SAM" id="MobiDB-lite"/>
    </source>
</evidence>
<dbReference type="CDD" id="cd08674">
    <property type="entry name" value="Cdt1_m"/>
    <property type="match status" value="1"/>
</dbReference>
<protein>
    <submittedName>
        <fullName evidence="5">Cdt1-like protein a, chloroplastic</fullName>
    </submittedName>
</protein>
<proteinExistence type="inferred from homology"/>
<dbReference type="InterPro" id="IPR036390">
    <property type="entry name" value="WH_DNA-bd_sf"/>
</dbReference>
<dbReference type="GO" id="GO:0005634">
    <property type="term" value="C:nucleus"/>
    <property type="evidence" value="ECO:0007669"/>
    <property type="project" value="TreeGrafter"/>
</dbReference>
<dbReference type="GO" id="GO:0030174">
    <property type="term" value="P:regulation of DNA-templated DNA replication initiation"/>
    <property type="evidence" value="ECO:0007669"/>
    <property type="project" value="InterPro"/>
</dbReference>
<dbReference type="EMBL" id="MJEQ01037184">
    <property type="protein sequence ID" value="OIT06912.1"/>
    <property type="molecule type" value="Genomic_DNA"/>
</dbReference>
<dbReference type="OMA" id="LQPPKRC"/>
<feature type="compositionally biased region" description="Polar residues" evidence="3">
    <location>
        <begin position="318"/>
        <end position="330"/>
    </location>
</feature>
<evidence type="ECO:0000313" key="6">
    <source>
        <dbReference type="Proteomes" id="UP000187609"/>
    </source>
</evidence>
<feature type="compositionally biased region" description="Polar residues" evidence="3">
    <location>
        <begin position="1"/>
        <end position="10"/>
    </location>
</feature>
<dbReference type="GO" id="GO:0070182">
    <property type="term" value="F:DNA polymerase binding"/>
    <property type="evidence" value="ECO:0007669"/>
    <property type="project" value="TreeGrafter"/>
</dbReference>
<dbReference type="Proteomes" id="UP000187609">
    <property type="component" value="Unassembled WGS sequence"/>
</dbReference>
<comment type="similarity">
    <text evidence="1">Belongs to the Cdt1 family.</text>
</comment>
<dbReference type="InterPro" id="IPR045173">
    <property type="entry name" value="Cdt1"/>
</dbReference>
<dbReference type="Pfam" id="PF08839">
    <property type="entry name" value="CDT1"/>
    <property type="match status" value="1"/>
</dbReference>
<dbReference type="InterPro" id="IPR014939">
    <property type="entry name" value="CDT1_Gemini-bd-like"/>
</dbReference>
<reference evidence="5" key="1">
    <citation type="submission" date="2016-11" db="EMBL/GenBank/DDBJ databases">
        <title>The genome of Nicotiana attenuata.</title>
        <authorList>
            <person name="Xu S."/>
            <person name="Brockmoeller T."/>
            <person name="Gaquerel E."/>
            <person name="Navarro A."/>
            <person name="Kuhl H."/>
            <person name="Gase K."/>
            <person name="Ling Z."/>
            <person name="Zhou W."/>
            <person name="Kreitzer C."/>
            <person name="Stanke M."/>
            <person name="Tang H."/>
            <person name="Lyons E."/>
            <person name="Pandey P."/>
            <person name="Pandey S.P."/>
            <person name="Timmermann B."/>
            <person name="Baldwin I.T."/>
        </authorList>
    </citation>
    <scope>NUCLEOTIDE SEQUENCE [LARGE SCALE GENOMIC DNA]</scope>
    <source>
        <strain evidence="5">UT</strain>
    </source>
</reference>
<dbReference type="GO" id="GO:0071163">
    <property type="term" value="P:DNA replication preinitiation complex assembly"/>
    <property type="evidence" value="ECO:0007669"/>
    <property type="project" value="InterPro"/>
</dbReference>
<gene>
    <name evidence="5" type="primary">CDT1A_2</name>
    <name evidence="5" type="ORF">A4A49_06425</name>
</gene>
<dbReference type="OrthoDB" id="341730at2759"/>
<keyword evidence="6" id="KW-1185">Reference proteome</keyword>
<feature type="compositionally biased region" description="Low complexity" evidence="3">
    <location>
        <begin position="339"/>
        <end position="350"/>
    </location>
</feature>
<dbReference type="GO" id="GO:0000076">
    <property type="term" value="P:DNA replication checkpoint signaling"/>
    <property type="evidence" value="ECO:0007669"/>
    <property type="project" value="TreeGrafter"/>
</dbReference>
<dbReference type="Gramene" id="OIT06912">
    <property type="protein sequence ID" value="OIT06912"/>
    <property type="gene ID" value="A4A49_06425"/>
</dbReference>
<dbReference type="GO" id="GO:0003677">
    <property type="term" value="F:DNA binding"/>
    <property type="evidence" value="ECO:0007669"/>
    <property type="project" value="InterPro"/>
</dbReference>
<evidence type="ECO:0000259" key="4">
    <source>
        <dbReference type="SMART" id="SM01075"/>
    </source>
</evidence>
<comment type="caution">
    <text evidence="5">The sequence shown here is derived from an EMBL/GenBank/DDBJ whole genome shotgun (WGS) entry which is preliminary data.</text>
</comment>
<keyword evidence="2" id="KW-0131">Cell cycle</keyword>
<dbReference type="GeneID" id="109214983"/>
<feature type="region of interest" description="Disordered" evidence="3">
    <location>
        <begin position="1"/>
        <end position="93"/>
    </location>
</feature>
<dbReference type="SMR" id="A0A1J6J2G7"/>
<sequence>MESSEASSILGTFKSKKKLQMGSNPVVSGAPSLDPWSSKTPEKPIIPPRRTRNRSAALSLKEVREAAQKLRKPDPTRPTTRTDSSLSSGKSPAVKAKKVVDPVKLPEKYELLEEFFRSLNSSIRLLRLKGSSTTFTNISTKVECLTDRRFTYTHLAQLKFLLPEVIEIKKILVHDERAYCMKPDLHITLNANAVEVDEKLKFTRGTVQLEKVFRARLLDFFKSHPHGDDIPEESLPGAFGESKQELLTNSSTPPAVAQLMGETPIASMQKQEAAASHLSQSFRKSFSHRASIAKAEDTKQLQTVPRSSLRPVSEPQIAKNSAESHTSTPADKTPSKLLSTRTSRAKSSARGVLSGTLPPSPLPTTPLKNMKGGDGSSLLSAEETPAKHTSTPAKLMTSTPVLQPSKRCYMSPDGELTESPQKLLRRPPRIRSLTFDTPVKSSKVSEVIDSRESSVDDEIFDILPENLLQSIREKELKALEEQDPAISQAKWHKKMISSLPKFFDMIYFLFQSIKRSVITKEELMHKVLSSHLEIADRREVEEQLRLLLKIAPEWIHEKLAIGGDLLLCVSKVSNAESIRTRIAEAK</sequence>
<name>A0A1J6J2G7_NICAT</name>
<feature type="region of interest" description="Disordered" evidence="3">
    <location>
        <begin position="294"/>
        <end position="392"/>
    </location>
</feature>
<dbReference type="InterPro" id="IPR038090">
    <property type="entry name" value="Cdt1_C_WH_dom_sf"/>
</dbReference>
<evidence type="ECO:0000256" key="2">
    <source>
        <dbReference type="ARBA" id="ARBA00023306"/>
    </source>
</evidence>
<dbReference type="PANTHER" id="PTHR28637">
    <property type="entry name" value="DNA REPLICATION FACTOR CDT1"/>
    <property type="match status" value="1"/>
</dbReference>
<dbReference type="Gene3D" id="1.10.10.1420">
    <property type="entry name" value="DNA replication factor Cdt1, C-terminal WH domain"/>
    <property type="match status" value="1"/>
</dbReference>
<dbReference type="Pfam" id="PF16679">
    <property type="entry name" value="CDT1_C"/>
    <property type="match status" value="1"/>
</dbReference>
<evidence type="ECO:0000313" key="5">
    <source>
        <dbReference type="EMBL" id="OIT06912.1"/>
    </source>
</evidence>
<dbReference type="FunFam" id="1.10.10.1420:FF:000003">
    <property type="entry name" value="CDT1-like protein a chloroplastic"/>
    <property type="match status" value="1"/>
</dbReference>
<dbReference type="STRING" id="49451.A0A1J6J2G7"/>
<dbReference type="InterPro" id="IPR032054">
    <property type="entry name" value="Cdt1_C"/>
</dbReference>
<feature type="compositionally biased region" description="Basic and acidic residues" evidence="3">
    <location>
        <begin position="61"/>
        <end position="75"/>
    </location>
</feature>
<dbReference type="KEGG" id="nau:109214983"/>
<dbReference type="PANTHER" id="PTHR28637:SF1">
    <property type="entry name" value="DNA REPLICATION FACTOR CDT1"/>
    <property type="match status" value="1"/>
</dbReference>
<feature type="domain" description="CDT1 Geminin-binding" evidence="4">
    <location>
        <begin position="105"/>
        <end position="237"/>
    </location>
</feature>